<dbReference type="InterPro" id="IPR011008">
    <property type="entry name" value="Dimeric_a/b-barrel"/>
</dbReference>
<gene>
    <name evidence="1" type="ORF">PGQ11_007307</name>
</gene>
<dbReference type="Proteomes" id="UP001390339">
    <property type="component" value="Unassembled WGS sequence"/>
</dbReference>
<dbReference type="EMBL" id="JAPCWZ010000004">
    <property type="protein sequence ID" value="KAK8868729.1"/>
    <property type="molecule type" value="Genomic_DNA"/>
</dbReference>
<accession>A0ABR2IV65</accession>
<evidence type="ECO:0000313" key="2">
    <source>
        <dbReference type="Proteomes" id="UP001390339"/>
    </source>
</evidence>
<evidence type="ECO:0008006" key="3">
    <source>
        <dbReference type="Google" id="ProtNLM"/>
    </source>
</evidence>
<protein>
    <recommendedName>
        <fullName evidence="3">ABM domain-containing protein</fullName>
    </recommendedName>
</protein>
<proteinExistence type="predicted"/>
<name>A0ABR2IV65_9PEZI</name>
<reference evidence="1 2" key="1">
    <citation type="journal article" date="2024" name="IMA Fungus">
        <title>Apiospora arundinis, a panoply of carbohydrate-active enzymes and secondary metabolites.</title>
        <authorList>
            <person name="Sorensen T."/>
            <person name="Petersen C."/>
            <person name="Muurmann A.T."/>
            <person name="Christiansen J.V."/>
            <person name="Brundto M.L."/>
            <person name="Overgaard C.K."/>
            <person name="Boysen A.T."/>
            <person name="Wollenberg R.D."/>
            <person name="Larsen T.O."/>
            <person name="Sorensen J.L."/>
            <person name="Nielsen K.L."/>
            <person name="Sondergaard T.E."/>
        </authorList>
    </citation>
    <scope>NUCLEOTIDE SEQUENCE [LARGE SCALE GENOMIC DNA]</scope>
    <source>
        <strain evidence="1 2">AAU 773</strain>
    </source>
</reference>
<dbReference type="SUPFAM" id="SSF54909">
    <property type="entry name" value="Dimeric alpha+beta barrel"/>
    <property type="match status" value="1"/>
</dbReference>
<dbReference type="PANTHER" id="PTHR42052:SF1">
    <property type="entry name" value="ABM DOMAIN-CONTAINING PROTEIN"/>
    <property type="match status" value="1"/>
</dbReference>
<dbReference type="PANTHER" id="PTHR42052">
    <property type="entry name" value="ABM DOMAIN-CONTAINING PROTEIN"/>
    <property type="match status" value="1"/>
</dbReference>
<dbReference type="Gene3D" id="3.30.70.100">
    <property type="match status" value="1"/>
</dbReference>
<sequence length="239" mass="25784">MPVTELAYLPLLASSSSALGGGEQGCPSPAFIAAAREILRIQADWCAENPTGSSLKPADGAGLFVQVDDPLSLLLTAHWDSPAHHGQWIQSQANRDALGLLAPHLDMSRLAMFHVDGVEAFTGPETVAATAGEKATLSADYVSVSKFVLAAGKKADFEGAWNKVGPILQEFVGPYVHRGGWRIEKQDGREDKEEFVLIGGWDSLEKAAELAKSKGYAEYSETLKTVTSERDTKLYRRIL</sequence>
<keyword evidence="2" id="KW-1185">Reference proteome</keyword>
<evidence type="ECO:0000313" key="1">
    <source>
        <dbReference type="EMBL" id="KAK8868729.1"/>
    </source>
</evidence>
<organism evidence="1 2">
    <name type="scientific">Apiospora arundinis</name>
    <dbReference type="NCBI Taxonomy" id="335852"/>
    <lineage>
        <taxon>Eukaryota</taxon>
        <taxon>Fungi</taxon>
        <taxon>Dikarya</taxon>
        <taxon>Ascomycota</taxon>
        <taxon>Pezizomycotina</taxon>
        <taxon>Sordariomycetes</taxon>
        <taxon>Xylariomycetidae</taxon>
        <taxon>Amphisphaeriales</taxon>
        <taxon>Apiosporaceae</taxon>
        <taxon>Apiospora</taxon>
    </lineage>
</organism>
<comment type="caution">
    <text evidence="1">The sequence shown here is derived from an EMBL/GenBank/DDBJ whole genome shotgun (WGS) entry which is preliminary data.</text>
</comment>